<evidence type="ECO:0000256" key="1">
    <source>
        <dbReference type="SAM" id="Phobius"/>
    </source>
</evidence>
<keyword evidence="3" id="KW-1185">Reference proteome</keyword>
<dbReference type="EMBL" id="FOND01000004">
    <property type="protein sequence ID" value="SFE50508.1"/>
    <property type="molecule type" value="Genomic_DNA"/>
</dbReference>
<protein>
    <submittedName>
        <fullName evidence="2">ABC-2 type transport system permease protein</fullName>
    </submittedName>
</protein>
<keyword evidence="1" id="KW-0472">Membrane</keyword>
<feature type="transmembrane region" description="Helical" evidence="1">
    <location>
        <begin position="35"/>
        <end position="54"/>
    </location>
</feature>
<feature type="transmembrane region" description="Helical" evidence="1">
    <location>
        <begin position="185"/>
        <end position="204"/>
    </location>
</feature>
<proteinExistence type="predicted"/>
<feature type="transmembrane region" description="Helical" evidence="1">
    <location>
        <begin position="74"/>
        <end position="97"/>
    </location>
</feature>
<dbReference type="OrthoDB" id="5188656at2"/>
<name>A0A1I2B3P1_9ACTN</name>
<feature type="transmembrane region" description="Helical" evidence="1">
    <location>
        <begin position="118"/>
        <end position="144"/>
    </location>
</feature>
<evidence type="ECO:0000313" key="2">
    <source>
        <dbReference type="EMBL" id="SFE50508.1"/>
    </source>
</evidence>
<dbReference type="STRING" id="1798228.SAMN05216574_10437"/>
<evidence type="ECO:0000313" key="3">
    <source>
        <dbReference type="Proteomes" id="UP000198589"/>
    </source>
</evidence>
<organism evidence="2 3">
    <name type="scientific">Blastococcus tunisiensis</name>
    <dbReference type="NCBI Taxonomy" id="1798228"/>
    <lineage>
        <taxon>Bacteria</taxon>
        <taxon>Bacillati</taxon>
        <taxon>Actinomycetota</taxon>
        <taxon>Actinomycetes</taxon>
        <taxon>Geodermatophilales</taxon>
        <taxon>Geodermatophilaceae</taxon>
        <taxon>Blastococcus</taxon>
    </lineage>
</organism>
<reference evidence="3" key="1">
    <citation type="submission" date="2016-10" db="EMBL/GenBank/DDBJ databases">
        <authorList>
            <person name="Varghese N."/>
            <person name="Submissions S."/>
        </authorList>
    </citation>
    <scope>NUCLEOTIDE SEQUENCE [LARGE SCALE GENOMIC DNA]</scope>
    <source>
        <strain evidence="3">DSM 46838</strain>
    </source>
</reference>
<keyword evidence="1" id="KW-1133">Transmembrane helix</keyword>
<sequence length="259" mass="26425">MTTTDVRAAEPGTLTVYGRAAAAEWLRLRTVRSTWWCLLAATVTIVGIGVVMAFDAENVTATGELPPATAAGEFGVLLGQFALLVLVLLAVTQEYASGAIGPTLQWTPRRGVLMAARVAVPVLAATVAGVLLAFVADIAAWLIADLPLAGADVADSLGRIAAVLVAGGVLAVGVGLFLRSTAGALATVFLLQLVLPFLLPAFGVEWMADLGELLPGSGAIWTLLGEPEMSAAQATSLLVGWSAAGLGLGGWALLRRDAG</sequence>
<dbReference type="AlphaFoldDB" id="A0A1I2B3P1"/>
<keyword evidence="1" id="KW-0812">Transmembrane</keyword>
<feature type="transmembrane region" description="Helical" evidence="1">
    <location>
        <begin position="156"/>
        <end position="178"/>
    </location>
</feature>
<feature type="transmembrane region" description="Helical" evidence="1">
    <location>
        <begin position="231"/>
        <end position="254"/>
    </location>
</feature>
<accession>A0A1I2B3P1</accession>
<gene>
    <name evidence="2" type="ORF">SAMN05216574_10437</name>
</gene>
<dbReference type="Proteomes" id="UP000198589">
    <property type="component" value="Unassembled WGS sequence"/>
</dbReference>
<dbReference type="RefSeq" id="WP_092195952.1">
    <property type="nucleotide sequence ID" value="NZ_FOND01000004.1"/>
</dbReference>